<protein>
    <recommendedName>
        <fullName evidence="4">Chromo domain-containing protein</fullName>
    </recommendedName>
</protein>
<reference evidence="5" key="1">
    <citation type="submission" date="2020-11" db="EMBL/GenBank/DDBJ databases">
        <authorList>
            <consortium name="DOE Joint Genome Institute"/>
            <person name="Ahrendt S."/>
            <person name="Riley R."/>
            <person name="Andreopoulos W."/>
            <person name="Labutti K."/>
            <person name="Pangilinan J."/>
            <person name="Ruiz-Duenas F.J."/>
            <person name="Barrasa J.M."/>
            <person name="Sanchez-Garcia M."/>
            <person name="Camarero S."/>
            <person name="Miyauchi S."/>
            <person name="Serrano A."/>
            <person name="Linde D."/>
            <person name="Babiker R."/>
            <person name="Drula E."/>
            <person name="Ayuso-Fernandez I."/>
            <person name="Pacheco R."/>
            <person name="Padilla G."/>
            <person name="Ferreira P."/>
            <person name="Barriuso J."/>
            <person name="Kellner H."/>
            <person name="Castanera R."/>
            <person name="Alfaro M."/>
            <person name="Ramirez L."/>
            <person name="Pisabarro A.G."/>
            <person name="Kuo A."/>
            <person name="Tritt A."/>
            <person name="Lipzen A."/>
            <person name="He G."/>
            <person name="Yan M."/>
            <person name="Ng V."/>
            <person name="Cullen D."/>
            <person name="Martin F."/>
            <person name="Rosso M.-N."/>
            <person name="Henrissat B."/>
            <person name="Hibbett D."/>
            <person name="Martinez A.T."/>
            <person name="Grigoriev I.V."/>
        </authorList>
    </citation>
    <scope>NUCLEOTIDE SEQUENCE</scope>
    <source>
        <strain evidence="5">CIRM-BRFM 674</strain>
    </source>
</reference>
<feature type="compositionally biased region" description="Polar residues" evidence="3">
    <location>
        <begin position="844"/>
        <end position="865"/>
    </location>
</feature>
<keyword evidence="2" id="KW-0539">Nucleus</keyword>
<dbReference type="CDD" id="cd00024">
    <property type="entry name" value="CD_CSD"/>
    <property type="match status" value="1"/>
</dbReference>
<name>A0A9P5YYF7_9AGAR</name>
<feature type="region of interest" description="Disordered" evidence="3">
    <location>
        <begin position="844"/>
        <end position="891"/>
    </location>
</feature>
<feature type="region of interest" description="Disordered" evidence="3">
    <location>
        <begin position="288"/>
        <end position="313"/>
    </location>
</feature>
<keyword evidence="6" id="KW-1185">Reference proteome</keyword>
<feature type="compositionally biased region" description="Low complexity" evidence="3">
    <location>
        <begin position="184"/>
        <end position="196"/>
    </location>
</feature>
<dbReference type="PROSITE" id="PS50013">
    <property type="entry name" value="CHROMO_2"/>
    <property type="match status" value="1"/>
</dbReference>
<feature type="compositionally biased region" description="Polar residues" evidence="3">
    <location>
        <begin position="68"/>
        <end position="88"/>
    </location>
</feature>
<feature type="compositionally biased region" description="Basic and acidic residues" evidence="3">
    <location>
        <begin position="1878"/>
        <end position="1887"/>
    </location>
</feature>
<feature type="region of interest" description="Disordered" evidence="3">
    <location>
        <begin position="1148"/>
        <end position="1169"/>
    </location>
</feature>
<feature type="compositionally biased region" description="Basic and acidic residues" evidence="3">
    <location>
        <begin position="149"/>
        <end position="158"/>
    </location>
</feature>
<feature type="compositionally biased region" description="Polar residues" evidence="3">
    <location>
        <begin position="748"/>
        <end position="773"/>
    </location>
</feature>
<feature type="compositionally biased region" description="Basic residues" evidence="3">
    <location>
        <begin position="169"/>
        <end position="183"/>
    </location>
</feature>
<evidence type="ECO:0000256" key="2">
    <source>
        <dbReference type="ARBA" id="ARBA00023242"/>
    </source>
</evidence>
<gene>
    <name evidence="5" type="ORF">BDN70DRAFT_880559</name>
</gene>
<dbReference type="SUPFAM" id="SSF57903">
    <property type="entry name" value="FYVE/PHD zinc finger"/>
    <property type="match status" value="1"/>
</dbReference>
<dbReference type="EMBL" id="MU155246">
    <property type="protein sequence ID" value="KAF9477947.1"/>
    <property type="molecule type" value="Genomic_DNA"/>
</dbReference>
<feature type="region of interest" description="Disordered" evidence="3">
    <location>
        <begin position="1198"/>
        <end position="1288"/>
    </location>
</feature>
<dbReference type="OrthoDB" id="436852at2759"/>
<dbReference type="Gene3D" id="3.30.40.10">
    <property type="entry name" value="Zinc/RING finger domain, C3HC4 (zinc finger)"/>
    <property type="match status" value="1"/>
</dbReference>
<dbReference type="SMART" id="SM00298">
    <property type="entry name" value="CHROMO"/>
    <property type="match status" value="1"/>
</dbReference>
<feature type="region of interest" description="Disordered" evidence="3">
    <location>
        <begin position="1"/>
        <end position="35"/>
    </location>
</feature>
<comment type="subcellular location">
    <subcellularLocation>
        <location evidence="1">Nucleus</location>
    </subcellularLocation>
</comment>
<feature type="compositionally biased region" description="Polar residues" evidence="3">
    <location>
        <begin position="1"/>
        <end position="12"/>
    </location>
</feature>
<feature type="domain" description="Chromo" evidence="4">
    <location>
        <begin position="1917"/>
        <end position="1972"/>
    </location>
</feature>
<feature type="region of interest" description="Disordered" evidence="3">
    <location>
        <begin position="1874"/>
        <end position="1907"/>
    </location>
</feature>
<feature type="compositionally biased region" description="Basic and acidic residues" evidence="3">
    <location>
        <begin position="1673"/>
        <end position="1682"/>
    </location>
</feature>
<feature type="compositionally biased region" description="Basic and acidic residues" evidence="3">
    <location>
        <begin position="363"/>
        <end position="388"/>
    </location>
</feature>
<evidence type="ECO:0000313" key="6">
    <source>
        <dbReference type="Proteomes" id="UP000807469"/>
    </source>
</evidence>
<feature type="compositionally biased region" description="Polar residues" evidence="3">
    <location>
        <begin position="562"/>
        <end position="585"/>
    </location>
</feature>
<feature type="compositionally biased region" description="Polar residues" evidence="3">
    <location>
        <begin position="879"/>
        <end position="891"/>
    </location>
</feature>
<dbReference type="InterPro" id="IPR023779">
    <property type="entry name" value="Chromodomain_CS"/>
</dbReference>
<dbReference type="PROSITE" id="PS00598">
    <property type="entry name" value="CHROMO_1"/>
    <property type="match status" value="1"/>
</dbReference>
<feature type="region of interest" description="Disordered" evidence="3">
    <location>
        <begin position="1422"/>
        <end position="1819"/>
    </location>
</feature>
<feature type="compositionally biased region" description="Basic and acidic residues" evidence="3">
    <location>
        <begin position="209"/>
        <end position="219"/>
    </location>
</feature>
<feature type="region of interest" description="Disordered" evidence="3">
    <location>
        <begin position="61"/>
        <end position="88"/>
    </location>
</feature>
<evidence type="ECO:0000259" key="4">
    <source>
        <dbReference type="PROSITE" id="PS50013"/>
    </source>
</evidence>
<dbReference type="Proteomes" id="UP000807469">
    <property type="component" value="Unassembled WGS sequence"/>
</dbReference>
<feature type="region of interest" description="Disordered" evidence="3">
    <location>
        <begin position="737"/>
        <end position="775"/>
    </location>
</feature>
<proteinExistence type="predicted"/>
<organism evidence="5 6">
    <name type="scientific">Pholiota conissans</name>
    <dbReference type="NCBI Taxonomy" id="109636"/>
    <lineage>
        <taxon>Eukaryota</taxon>
        <taxon>Fungi</taxon>
        <taxon>Dikarya</taxon>
        <taxon>Basidiomycota</taxon>
        <taxon>Agaricomycotina</taxon>
        <taxon>Agaricomycetes</taxon>
        <taxon>Agaricomycetidae</taxon>
        <taxon>Agaricales</taxon>
        <taxon>Agaricineae</taxon>
        <taxon>Strophariaceae</taxon>
        <taxon>Pholiota</taxon>
    </lineage>
</organism>
<dbReference type="InterPro" id="IPR016197">
    <property type="entry name" value="Chromo-like_dom_sf"/>
</dbReference>
<evidence type="ECO:0000313" key="5">
    <source>
        <dbReference type="EMBL" id="KAF9477947.1"/>
    </source>
</evidence>
<dbReference type="GO" id="GO:0006338">
    <property type="term" value="P:chromatin remodeling"/>
    <property type="evidence" value="ECO:0007669"/>
    <property type="project" value="UniProtKB-ARBA"/>
</dbReference>
<feature type="region of interest" description="Disordered" evidence="3">
    <location>
        <begin position="533"/>
        <end position="616"/>
    </location>
</feature>
<dbReference type="SUPFAM" id="SSF54160">
    <property type="entry name" value="Chromo domain-like"/>
    <property type="match status" value="1"/>
</dbReference>
<comment type="caution">
    <text evidence="5">The sequence shown here is derived from an EMBL/GenBank/DDBJ whole genome shotgun (WGS) entry which is preliminary data.</text>
</comment>
<dbReference type="Pfam" id="PF00385">
    <property type="entry name" value="Chromo"/>
    <property type="match status" value="1"/>
</dbReference>
<feature type="region of interest" description="Disordered" evidence="3">
    <location>
        <begin position="361"/>
        <end position="388"/>
    </location>
</feature>
<evidence type="ECO:0000256" key="3">
    <source>
        <dbReference type="SAM" id="MobiDB-lite"/>
    </source>
</evidence>
<dbReference type="InterPro" id="IPR023780">
    <property type="entry name" value="Chromo_domain"/>
</dbReference>
<dbReference type="Gene3D" id="2.40.50.40">
    <property type="match status" value="1"/>
</dbReference>
<feature type="region of interest" description="Disordered" evidence="3">
    <location>
        <begin position="113"/>
        <end position="269"/>
    </location>
</feature>
<feature type="compositionally biased region" description="Polar residues" evidence="3">
    <location>
        <begin position="247"/>
        <end position="269"/>
    </location>
</feature>
<dbReference type="GO" id="GO:0005634">
    <property type="term" value="C:nucleus"/>
    <property type="evidence" value="ECO:0007669"/>
    <property type="project" value="UniProtKB-SubCell"/>
</dbReference>
<sequence length="2011" mass="219741">MYRNRLNLNRQVTPLPARSDSVTPNSDRRPTASAIPVPKAQDHLRAQYEQRREKMAEGRIAEIVPNHHQPTSQRGPTHSSRPAQATSTHRTAVIAVPMKQEDQRTPALYQQYHSNPVAGPNHRESARNEWPAASREANRVPESVQAAFSERHEQERRHYGPGPGPVTTRGHRRVPLPTRKHQQHTPQPQHRPQQQIQPPPQAPQRLNRHPSDPSLHNEHIASGNPYPPPPSPVLRQSPVKKRPVFEYSSSGHPSSPRVQPQMNVHPNSSPIRERTSVIAADLQPQIAMAEQQQQRSPQMHRSAHPPPPQHHPQQHDIFHAIMNRLDHIAERENVTQAKLEALRISSISVEQERRSTLQLAMEETERKQQERQQDADEKSKKAEKERVDLADGQQRILRYLALLAQHVGEIKRTAMETREVLGINSDAAQALTENVSVETRLDVEMPDVNEEAFAAVLQSSRPGLRGWEPQSKDQSCEYVRGLDSDQQSKGRSVLERLQKMEEMQIVMTEWWEKMKESERLRLEAQKVDGEVQCESGAETVIPPLSSTRITTSPSARSHENEQATLQQAQPPSLSTSASVNTLSSRDSIEIEIADPPPVSSTSTSTLFDARGGSEPTLTVTDARTRHAHIVLNENGASGPVVTIYATGNAGLQLLELAKKVVENERLSNETVTSKGVEKGPETMEVDVFDSRPNLQVDVRTESVKKSQMAQEAVTDTPSTVIRKDNVVSNSASLAVSATSTVPDLHDPTQPSKDASTSTSHNQTSPNAISNEELSPSLKIKIKPIQQRVTSASSHCTAGPEPSFSHSPAVATMGAAASLFRPSPVSIPDSPFKFSPVKDWHKSFSSGVNQVPTSTPHRLLRSSSRPQAGPSPHPDIGSPMAQQSPVKTPRTRNAQLRMVKTETQEFDMPSTRRVAEHAVQGLLGAQALSPQKSFSLDSIFNPRPTPVTPESAPLVIRIPGSASRKRSGSQRPAGSSHVVLEAKALDESAKLVAERAVKGLLGAQAISPHKSYNVSIDITSPRKTTIALADPPTSSSTYPSTPTSFSLLTKSYTLPTPSEGTVAALRQKTLGHPYSHVAVDLGYFRTESKEAKEEELENVGISGDDEVPVETADATIAEMDSQTGDPSIASEASVIEVDESVEVSVFLGSQPADDVHDDRDEPMDDVSSEQIEVQTRSENLAGLVGHMPTPEPVPSLVITEVSEKTADSHLPPSPTVEEPASSPTPVHYAPQRQLSLQSELSPPPPPLQSESLAPATLFSSPAPLINHVEPSALPTSLADPSTSILPHDSISSSPAPFSSLVPIQNALVATMSQSSTSTSAVEEQQVDSLIMDGIDPSSPVKVSVPEFELDAFEDVGPDPMSAIVQDFATPRRPSSSVPSSCSPPDLPAIDLDLDNTLDTHIHTENYVQGIQTEEIETERPLTPMVDDAQPHPPLYTDDDSHQNNDSCDIRTPSPPPCIHPASRAPQGSSPVAEEESLPPAIILQIKSEMDTSEGLLEEEQPTPAVKGKDPITRKPASVPEYLYISDSSPEKRPLKRTSTFNRAKNQPKRAPSIISISSDDDDNQQNGSAPRPSGSKPIQIGATRRTSVAVANDKGEPPRGTKRTSAVPAEQVSSYEEALSATSLFTKELSPMSDVSEPTPPPPDNRNVEQGEQGKTLPVNKGKNVDHTPVSSLDFKKYSAKLDAEDDIPVIPLKKKRKVSGVSEAATEDGSVAGSENPAAPIKKSLLVLAKKGRSAAVTRVRKRKSLPQDSDDEEQPPLKKANLRRDSKPAADSKQDSRSKLKEKVKTREQPVRSPAKKVKFEVPKTPTRRPRGQQKSRTVVWPTIQKPNFDQFIKCDLCECWYHLGCVGVGPNDPSLDDAELYTCPPCVAGVAAPDSESPHKDRQNSDELETTSCSRPKCQCPKKSKKKTQPEEQTYVIESFIGRHRRVIGGKGTLTYYLVKWNGYPISECTWEELIGMRLPNSSVLVQTFETVAAAEMIDIDNSTDEYILLQEAITAGWQPTDGHFVKPE</sequence>
<dbReference type="InterPro" id="IPR000953">
    <property type="entry name" value="Chromo/chromo_shadow_dom"/>
</dbReference>
<accession>A0A9P5YYF7</accession>
<dbReference type="InterPro" id="IPR013083">
    <property type="entry name" value="Znf_RING/FYVE/PHD"/>
</dbReference>
<feature type="compositionally biased region" description="Basic and acidic residues" evidence="3">
    <location>
        <begin position="1763"/>
        <end position="1791"/>
    </location>
</feature>
<feature type="compositionally biased region" description="Polar residues" evidence="3">
    <location>
        <begin position="544"/>
        <end position="555"/>
    </location>
</feature>
<dbReference type="InterPro" id="IPR011011">
    <property type="entry name" value="Znf_FYVE_PHD"/>
</dbReference>
<evidence type="ECO:0000256" key="1">
    <source>
        <dbReference type="ARBA" id="ARBA00004123"/>
    </source>
</evidence>